<keyword evidence="1" id="KW-0472">Membrane</keyword>
<dbReference type="Proteomes" id="UP000198280">
    <property type="component" value="Unassembled WGS sequence"/>
</dbReference>
<name>A0A239LKJ8_9ACTN</name>
<organism evidence="2 3">
    <name type="scientific">Actinacidiphila glaucinigra</name>
    <dbReference type="NCBI Taxonomy" id="235986"/>
    <lineage>
        <taxon>Bacteria</taxon>
        <taxon>Bacillati</taxon>
        <taxon>Actinomycetota</taxon>
        <taxon>Actinomycetes</taxon>
        <taxon>Kitasatosporales</taxon>
        <taxon>Streptomycetaceae</taxon>
        <taxon>Actinacidiphila</taxon>
    </lineage>
</organism>
<dbReference type="Pfam" id="PF19870">
    <property type="entry name" value="DUF6343"/>
    <property type="match status" value="1"/>
</dbReference>
<sequence>MRMGRTGNEPLRARSALRMRLALAAFGLAWAIAGTVLFADLGRTGWAVFFGLLALAAATDLVVIVRHIRQGPHWQPGRDVPPYEPLRKR</sequence>
<feature type="transmembrane region" description="Helical" evidence="1">
    <location>
        <begin position="45"/>
        <end position="65"/>
    </location>
</feature>
<keyword evidence="3" id="KW-1185">Reference proteome</keyword>
<keyword evidence="1" id="KW-1133">Transmembrane helix</keyword>
<dbReference type="AlphaFoldDB" id="A0A239LKJ8"/>
<evidence type="ECO:0008006" key="4">
    <source>
        <dbReference type="Google" id="ProtNLM"/>
    </source>
</evidence>
<reference evidence="2 3" key="1">
    <citation type="submission" date="2017-06" db="EMBL/GenBank/DDBJ databases">
        <authorList>
            <person name="Kim H.J."/>
            <person name="Triplett B.A."/>
        </authorList>
    </citation>
    <scope>NUCLEOTIDE SEQUENCE [LARGE SCALE GENOMIC DNA]</scope>
    <source>
        <strain evidence="2 3">CGMCC 4.1858</strain>
    </source>
</reference>
<dbReference type="EMBL" id="FZOF01000020">
    <property type="protein sequence ID" value="SNT31187.1"/>
    <property type="molecule type" value="Genomic_DNA"/>
</dbReference>
<feature type="transmembrane region" description="Helical" evidence="1">
    <location>
        <begin position="21"/>
        <end position="39"/>
    </location>
</feature>
<evidence type="ECO:0000313" key="2">
    <source>
        <dbReference type="EMBL" id="SNT31187.1"/>
    </source>
</evidence>
<keyword evidence="1" id="KW-0812">Transmembrane</keyword>
<proteinExistence type="predicted"/>
<evidence type="ECO:0000256" key="1">
    <source>
        <dbReference type="SAM" id="Phobius"/>
    </source>
</evidence>
<dbReference type="InterPro" id="IPR045924">
    <property type="entry name" value="DUF6343"/>
</dbReference>
<gene>
    <name evidence="2" type="ORF">SAMN05216252_12086</name>
</gene>
<evidence type="ECO:0000313" key="3">
    <source>
        <dbReference type="Proteomes" id="UP000198280"/>
    </source>
</evidence>
<accession>A0A239LKJ8</accession>
<dbReference type="RefSeq" id="WP_179280030.1">
    <property type="nucleotide sequence ID" value="NZ_FZOF01000020.1"/>
</dbReference>
<protein>
    <recommendedName>
        <fullName evidence="4">DUF2530 domain-containing protein</fullName>
    </recommendedName>
</protein>